<evidence type="ECO:0000313" key="3">
    <source>
        <dbReference type="EMBL" id="GAL63681.1"/>
    </source>
</evidence>
<evidence type="ECO:0000313" key="4">
    <source>
        <dbReference type="EMBL" id="GAL80324.1"/>
    </source>
</evidence>
<sequence>MDYLKYKGKKSYDINLEVAIQPKGAKETTVSQSNFKYMYWNMSQQLAHHTVNGCPVNSGDMMGSGTISGQTPDSYGSMLELTWKGEKPLKMKDGTERKFINDNDTVIMRGYCEKDGTRIGFGEVSTQLLPVFEPKKSK</sequence>
<feature type="domain" description="Fumarylacetoacetase-like C-terminal" evidence="2">
    <location>
        <begin position="26"/>
        <end position="110"/>
    </location>
</feature>
<dbReference type="EMBL" id="BBNQ01000013">
    <property type="protein sequence ID" value="GAL63681.1"/>
    <property type="molecule type" value="Genomic_DNA"/>
</dbReference>
<dbReference type="SUPFAM" id="SSF56529">
    <property type="entry name" value="FAH"/>
    <property type="match status" value="1"/>
</dbReference>
<proteinExistence type="predicted"/>
<dbReference type="Proteomes" id="UP000029643">
    <property type="component" value="Unassembled WGS sequence"/>
</dbReference>
<name>A0A090VG01_9FLAO</name>
<protein>
    <submittedName>
        <fullName evidence="3">Fumarylacetoacetase</fullName>
        <ecNumber evidence="3">3.7.1.2</ecNumber>
    </submittedName>
</protein>
<evidence type="ECO:0000256" key="1">
    <source>
        <dbReference type="PIRSR" id="PIRSR605959-2"/>
    </source>
</evidence>
<gene>
    <name evidence="4" type="ORF">JCM19274_614</name>
    <name evidence="3" type="ORF">JCM19300_2717</name>
</gene>
<dbReference type="AlphaFoldDB" id="A0A090VG01"/>
<dbReference type="GO" id="GO:0006559">
    <property type="term" value="P:L-phenylalanine catabolic process"/>
    <property type="evidence" value="ECO:0007669"/>
    <property type="project" value="TreeGrafter"/>
</dbReference>
<dbReference type="InterPro" id="IPR036663">
    <property type="entry name" value="Fumarylacetoacetase_C_sf"/>
</dbReference>
<dbReference type="GO" id="GO:1902000">
    <property type="term" value="P:homogentisate catabolic process"/>
    <property type="evidence" value="ECO:0007669"/>
    <property type="project" value="TreeGrafter"/>
</dbReference>
<dbReference type="GO" id="GO:0004334">
    <property type="term" value="F:fumarylacetoacetase activity"/>
    <property type="evidence" value="ECO:0007669"/>
    <property type="project" value="UniProtKB-EC"/>
</dbReference>
<dbReference type="EC" id="3.7.1.2" evidence="3"/>
<dbReference type="InterPro" id="IPR011234">
    <property type="entry name" value="Fumarylacetoacetase-like_C"/>
</dbReference>
<reference evidence="5 6" key="1">
    <citation type="journal article" date="2014" name="Genome Announc.">
        <title>Draft Genome Sequences of Marine Flavobacterium Algibacter lectus Strains SS8 and NR4.</title>
        <authorList>
            <person name="Takatani N."/>
            <person name="Nakanishi M."/>
            <person name="Meirelles P."/>
            <person name="Mino S."/>
            <person name="Suda W."/>
            <person name="Oshima K."/>
            <person name="Hattori M."/>
            <person name="Ohkuma M."/>
            <person name="Hosokawa M."/>
            <person name="Miyashita K."/>
            <person name="Thompson F.L."/>
            <person name="Niwa A."/>
            <person name="Sawabe T."/>
            <person name="Sawabe T."/>
        </authorList>
    </citation>
    <scope>NUCLEOTIDE SEQUENCE [LARGE SCALE GENOMIC DNA]</scope>
    <source>
        <strain evidence="4">JCM 19274</strain>
        <strain evidence="3 6">JCM 19300</strain>
        <strain evidence="5">JCM19274</strain>
    </source>
</reference>
<evidence type="ECO:0000259" key="2">
    <source>
        <dbReference type="Pfam" id="PF01557"/>
    </source>
</evidence>
<comment type="caution">
    <text evidence="3">The sequence shown here is derived from an EMBL/GenBank/DDBJ whole genome shotgun (WGS) entry which is preliminary data.</text>
</comment>
<dbReference type="Pfam" id="PF01557">
    <property type="entry name" value="FAA_hydrolase"/>
    <property type="match status" value="1"/>
</dbReference>
<dbReference type="Proteomes" id="UP000029644">
    <property type="component" value="Unassembled WGS sequence"/>
</dbReference>
<dbReference type="PANTHER" id="PTHR43069">
    <property type="entry name" value="FUMARYLACETOACETASE"/>
    <property type="match status" value="1"/>
</dbReference>
<dbReference type="InterPro" id="IPR005959">
    <property type="entry name" value="Fumarylacetoacetase"/>
</dbReference>
<dbReference type="Gene3D" id="3.90.850.10">
    <property type="entry name" value="Fumarylacetoacetase-like, C-terminal domain"/>
    <property type="match status" value="1"/>
</dbReference>
<evidence type="ECO:0000313" key="5">
    <source>
        <dbReference type="Proteomes" id="UP000029643"/>
    </source>
</evidence>
<dbReference type="PANTHER" id="PTHR43069:SF2">
    <property type="entry name" value="FUMARYLACETOACETASE"/>
    <property type="match status" value="1"/>
</dbReference>
<dbReference type="GO" id="GO:0006572">
    <property type="term" value="P:L-tyrosine catabolic process"/>
    <property type="evidence" value="ECO:0007669"/>
    <property type="project" value="TreeGrafter"/>
</dbReference>
<feature type="binding site" evidence="1">
    <location>
        <position position="66"/>
    </location>
    <ligand>
        <name>substrate</name>
    </ligand>
</feature>
<keyword evidence="3" id="KW-0378">Hydrolase</keyword>
<evidence type="ECO:0000313" key="6">
    <source>
        <dbReference type="Proteomes" id="UP000029644"/>
    </source>
</evidence>
<organism evidence="3 6">
    <name type="scientific">Algibacter lectus</name>
    <dbReference type="NCBI Taxonomy" id="221126"/>
    <lineage>
        <taxon>Bacteria</taxon>
        <taxon>Pseudomonadati</taxon>
        <taxon>Bacteroidota</taxon>
        <taxon>Flavobacteriia</taxon>
        <taxon>Flavobacteriales</taxon>
        <taxon>Flavobacteriaceae</taxon>
        <taxon>Algibacter</taxon>
    </lineage>
</organism>
<dbReference type="EMBL" id="BBNU01000010">
    <property type="protein sequence ID" value="GAL80324.1"/>
    <property type="molecule type" value="Genomic_DNA"/>
</dbReference>
<accession>A0A090VG01</accession>